<dbReference type="PANTHER" id="PTHR39321">
    <property type="entry name" value="NICOTINATE-NUCLEOTIDE ADENYLYLTRANSFERASE-RELATED"/>
    <property type="match status" value="1"/>
</dbReference>
<keyword evidence="9 11" id="KW-0520">NAD</keyword>
<dbReference type="NCBIfam" id="TIGR00125">
    <property type="entry name" value="cyt_tran_rel"/>
    <property type="match status" value="1"/>
</dbReference>
<keyword evidence="7 11" id="KW-0547">Nucleotide-binding</keyword>
<dbReference type="Proteomes" id="UP001321700">
    <property type="component" value="Unassembled WGS sequence"/>
</dbReference>
<evidence type="ECO:0000259" key="12">
    <source>
        <dbReference type="Pfam" id="PF01467"/>
    </source>
</evidence>
<evidence type="ECO:0000256" key="5">
    <source>
        <dbReference type="ARBA" id="ARBA00022679"/>
    </source>
</evidence>
<comment type="caution">
    <text evidence="13">The sequence shown here is derived from an EMBL/GenBank/DDBJ whole genome shotgun (WGS) entry which is preliminary data.</text>
</comment>
<evidence type="ECO:0000256" key="1">
    <source>
        <dbReference type="ARBA" id="ARBA00002324"/>
    </source>
</evidence>
<keyword evidence="5 11" id="KW-0808">Transferase</keyword>
<evidence type="ECO:0000256" key="8">
    <source>
        <dbReference type="ARBA" id="ARBA00022840"/>
    </source>
</evidence>
<evidence type="ECO:0000256" key="4">
    <source>
        <dbReference type="ARBA" id="ARBA00022642"/>
    </source>
</evidence>
<keyword evidence="4 11" id="KW-0662">Pyridine nucleotide biosynthesis</keyword>
<dbReference type="RefSeq" id="WP_313873093.1">
    <property type="nucleotide sequence ID" value="NZ_JAVBIK010000001.1"/>
</dbReference>
<dbReference type="HAMAP" id="MF_00244">
    <property type="entry name" value="NaMN_adenylyltr"/>
    <property type="match status" value="1"/>
</dbReference>
<dbReference type="GO" id="GO:0016779">
    <property type="term" value="F:nucleotidyltransferase activity"/>
    <property type="evidence" value="ECO:0007669"/>
    <property type="project" value="UniProtKB-KW"/>
</dbReference>
<dbReference type="NCBIfam" id="NF000840">
    <property type="entry name" value="PRK00071.1-3"/>
    <property type="match status" value="1"/>
</dbReference>
<dbReference type="Pfam" id="PF01467">
    <property type="entry name" value="CTP_transf_like"/>
    <property type="match status" value="1"/>
</dbReference>
<evidence type="ECO:0000313" key="13">
    <source>
        <dbReference type="EMBL" id="MDT7517255.1"/>
    </source>
</evidence>
<evidence type="ECO:0000256" key="7">
    <source>
        <dbReference type="ARBA" id="ARBA00022741"/>
    </source>
</evidence>
<dbReference type="NCBIfam" id="TIGR00482">
    <property type="entry name" value="nicotinate (nicotinamide) nucleotide adenylyltransferase"/>
    <property type="match status" value="1"/>
</dbReference>
<dbReference type="Gene3D" id="3.40.50.620">
    <property type="entry name" value="HUPs"/>
    <property type="match status" value="1"/>
</dbReference>
<evidence type="ECO:0000256" key="6">
    <source>
        <dbReference type="ARBA" id="ARBA00022695"/>
    </source>
</evidence>
<reference evidence="13 14" key="1">
    <citation type="submission" date="2023-08" db="EMBL/GenBank/DDBJ databases">
        <title>Rhodoferax potami sp. nov. and Rhodoferax mekongensis sp. nov., isolated from the Mekong River in Thailand.</title>
        <authorList>
            <person name="Kitikhun S."/>
            <person name="Charoenyingcharoen P."/>
            <person name="Siriarchawattana P."/>
            <person name="Likhitrattanapisal S."/>
            <person name="Nilsakha T."/>
            <person name="Chanpet A."/>
            <person name="Rattanawaree P."/>
            <person name="Ingsriswang S."/>
        </authorList>
    </citation>
    <scope>NUCLEOTIDE SEQUENCE [LARGE SCALE GENOMIC DNA]</scope>
    <source>
        <strain evidence="13 14">TBRC 17660</strain>
    </source>
</reference>
<evidence type="ECO:0000313" key="14">
    <source>
        <dbReference type="Proteomes" id="UP001321700"/>
    </source>
</evidence>
<dbReference type="EMBL" id="JAVBIK010000001">
    <property type="protein sequence ID" value="MDT7517255.1"/>
    <property type="molecule type" value="Genomic_DNA"/>
</dbReference>
<comment type="pathway">
    <text evidence="2 11">Cofactor biosynthesis; NAD(+) biosynthesis; deamido-NAD(+) from nicotinate D-ribonucleotide: step 1/1.</text>
</comment>
<comment type="similarity">
    <text evidence="3 11">Belongs to the NadD family.</text>
</comment>
<organism evidence="13 14">
    <name type="scientific">Rhodoferax potami</name>
    <dbReference type="NCBI Taxonomy" id="3068338"/>
    <lineage>
        <taxon>Bacteria</taxon>
        <taxon>Pseudomonadati</taxon>
        <taxon>Pseudomonadota</taxon>
        <taxon>Betaproteobacteria</taxon>
        <taxon>Burkholderiales</taxon>
        <taxon>Comamonadaceae</taxon>
        <taxon>Rhodoferax</taxon>
    </lineage>
</organism>
<comment type="function">
    <text evidence="1 11">Catalyzes the reversible adenylation of nicotinate mononucleotide (NaMN) to nicotinic acid adenine dinucleotide (NaAD).</text>
</comment>
<dbReference type="InterPro" id="IPR014729">
    <property type="entry name" value="Rossmann-like_a/b/a_fold"/>
</dbReference>
<dbReference type="SUPFAM" id="SSF52374">
    <property type="entry name" value="Nucleotidylyl transferase"/>
    <property type="match status" value="1"/>
</dbReference>
<evidence type="ECO:0000256" key="2">
    <source>
        <dbReference type="ARBA" id="ARBA00005019"/>
    </source>
</evidence>
<feature type="domain" description="Cytidyltransferase-like" evidence="12">
    <location>
        <begin position="12"/>
        <end position="176"/>
    </location>
</feature>
<comment type="catalytic activity">
    <reaction evidence="10 11">
        <text>nicotinate beta-D-ribonucleotide + ATP + H(+) = deamido-NAD(+) + diphosphate</text>
        <dbReference type="Rhea" id="RHEA:22860"/>
        <dbReference type="ChEBI" id="CHEBI:15378"/>
        <dbReference type="ChEBI" id="CHEBI:30616"/>
        <dbReference type="ChEBI" id="CHEBI:33019"/>
        <dbReference type="ChEBI" id="CHEBI:57502"/>
        <dbReference type="ChEBI" id="CHEBI:58437"/>
        <dbReference type="EC" id="2.7.7.18"/>
    </reaction>
</comment>
<evidence type="ECO:0000256" key="9">
    <source>
        <dbReference type="ARBA" id="ARBA00023027"/>
    </source>
</evidence>
<keyword evidence="14" id="KW-1185">Reference proteome</keyword>
<evidence type="ECO:0000256" key="11">
    <source>
        <dbReference type="HAMAP-Rule" id="MF_00244"/>
    </source>
</evidence>
<accession>A0ABU3KHL2</accession>
<keyword evidence="6 11" id="KW-0548">Nucleotidyltransferase</keyword>
<evidence type="ECO:0000256" key="10">
    <source>
        <dbReference type="ARBA" id="ARBA00048721"/>
    </source>
</evidence>
<dbReference type="CDD" id="cd02165">
    <property type="entry name" value="NMNAT"/>
    <property type="match status" value="1"/>
</dbReference>
<dbReference type="EC" id="2.7.7.18" evidence="11"/>
<name>A0ABU3KHL2_9BURK</name>
<dbReference type="PANTHER" id="PTHR39321:SF3">
    <property type="entry name" value="PHOSPHOPANTETHEINE ADENYLYLTRANSFERASE"/>
    <property type="match status" value="1"/>
</dbReference>
<sequence>MTGEGAPLRIGVFGGAFDPPHLGHTALAQIAISQLGLQRLVVIPTGHAWHKARPLTDAKHRLRMAELAFSPVPGTYVDPRETLRDGPSYTVDTLRELQAENPGAQLYLLIGEDQAQRLKTWHHWERLPALAIICVAARADSSGAYGRFDDLANDIPGLTVLQMPPMAVSATDIRQRVASGKSIAPLVFEPVARYIDQHLLYRSD</sequence>
<keyword evidence="8 11" id="KW-0067">ATP-binding</keyword>
<evidence type="ECO:0000256" key="3">
    <source>
        <dbReference type="ARBA" id="ARBA00009014"/>
    </source>
</evidence>
<gene>
    <name evidence="11 13" type="primary">nadD</name>
    <name evidence="13" type="ORF">RAE19_00600</name>
</gene>
<proteinExistence type="inferred from homology"/>
<protein>
    <recommendedName>
        <fullName evidence="11">Probable nicotinate-nucleotide adenylyltransferase</fullName>
        <ecNumber evidence="11">2.7.7.18</ecNumber>
    </recommendedName>
    <alternativeName>
        <fullName evidence="11">Deamido-NAD(+) diphosphorylase</fullName>
    </alternativeName>
    <alternativeName>
        <fullName evidence="11">Deamido-NAD(+) pyrophosphorylase</fullName>
    </alternativeName>
    <alternativeName>
        <fullName evidence="11">Nicotinate mononucleotide adenylyltransferase</fullName>
        <shortName evidence="11">NaMN adenylyltransferase</shortName>
    </alternativeName>
</protein>
<dbReference type="InterPro" id="IPR005248">
    <property type="entry name" value="NadD/NMNAT"/>
</dbReference>
<dbReference type="InterPro" id="IPR004821">
    <property type="entry name" value="Cyt_trans-like"/>
</dbReference>